<proteinExistence type="predicted"/>
<dbReference type="Gene3D" id="3.30.460.10">
    <property type="entry name" value="Beta Polymerase, domain 2"/>
    <property type="match status" value="1"/>
</dbReference>
<organism evidence="2 3">
    <name type="scientific">Halobellus rubicundus</name>
    <dbReference type="NCBI Taxonomy" id="2996466"/>
    <lineage>
        <taxon>Archaea</taxon>
        <taxon>Methanobacteriati</taxon>
        <taxon>Methanobacteriota</taxon>
        <taxon>Stenosarchaea group</taxon>
        <taxon>Halobacteria</taxon>
        <taxon>Halobacteriales</taxon>
        <taxon>Haloferacaceae</taxon>
        <taxon>Halobellus</taxon>
    </lineage>
</organism>
<dbReference type="SUPFAM" id="SSF81301">
    <property type="entry name" value="Nucleotidyltransferase"/>
    <property type="match status" value="1"/>
</dbReference>
<dbReference type="Gene3D" id="1.10.10.10">
    <property type="entry name" value="Winged helix-like DNA-binding domain superfamily/Winged helix DNA-binding domain"/>
    <property type="match status" value="1"/>
</dbReference>
<evidence type="ECO:0000313" key="2">
    <source>
        <dbReference type="EMBL" id="MFA1610043.1"/>
    </source>
</evidence>
<dbReference type="Pfam" id="PF01909">
    <property type="entry name" value="NTP_transf_2"/>
    <property type="match status" value="1"/>
</dbReference>
<dbReference type="SUPFAM" id="SSF46785">
    <property type="entry name" value="Winged helix' DNA-binding domain"/>
    <property type="match status" value="1"/>
</dbReference>
<gene>
    <name evidence="2" type="ORF">OS889_03355</name>
</gene>
<keyword evidence="3" id="KW-1185">Reference proteome</keyword>
<dbReference type="InterPro" id="IPR043519">
    <property type="entry name" value="NT_sf"/>
</dbReference>
<reference evidence="2 3" key="1">
    <citation type="submission" date="2024-08" db="EMBL/GenBank/DDBJ databases">
        <title>Halobellus sp. MBLA0158 whole genome sequence.</title>
        <authorList>
            <person name="Hwang C.Y."/>
            <person name="Cho E.-S."/>
            <person name="Seo M.-J."/>
        </authorList>
    </citation>
    <scope>NUCLEOTIDE SEQUENCE [LARGE SCALE GENOMIC DNA]</scope>
    <source>
        <strain evidence="2 3">MBLA0158</strain>
    </source>
</reference>
<name>A0ABD5MC33_9EURY</name>
<accession>A0ABD5MC33</accession>
<dbReference type="InterPro" id="IPR052548">
    <property type="entry name" value="Type_VII_TA_antitoxin"/>
</dbReference>
<dbReference type="PANTHER" id="PTHR33933:SF1">
    <property type="entry name" value="PROTEIN ADENYLYLTRANSFERASE MNTA-RELATED"/>
    <property type="match status" value="1"/>
</dbReference>
<evidence type="ECO:0000259" key="1">
    <source>
        <dbReference type="Pfam" id="PF01909"/>
    </source>
</evidence>
<dbReference type="InterPro" id="IPR036388">
    <property type="entry name" value="WH-like_DNA-bd_sf"/>
</dbReference>
<dbReference type="InterPro" id="IPR036390">
    <property type="entry name" value="WH_DNA-bd_sf"/>
</dbReference>
<protein>
    <submittedName>
        <fullName evidence="2">Nucleotidyltransferase domain-containing protein</fullName>
    </submittedName>
</protein>
<evidence type="ECO:0000313" key="3">
    <source>
        <dbReference type="Proteomes" id="UP001570511"/>
    </source>
</evidence>
<feature type="domain" description="Polymerase nucleotidyl transferase" evidence="1">
    <location>
        <begin position="113"/>
        <end position="170"/>
    </location>
</feature>
<dbReference type="AlphaFoldDB" id="A0ABD5MC33"/>
<sequence length="223" mass="25613">MTSYTDEKGSGVYIQFPLPQQRLFRNQATQDILLLFLRNPHQEFTVTEIRNTTEHGGDTIQTALNVLEAADLIQTQRKGRKKLIKANRTRYHNPDDPLLSIPQEEFRTPVKAFLDQLDQTDVDVAGVILFGSVARGEADRASDIDIQIIVENDLLESRRTVQDIRQEIEEKRFDGNRYEFQVLVESVESAESYGEKLQEIFSEGIKLRETNELEQIQEAVFNG</sequence>
<dbReference type="InterPro" id="IPR002934">
    <property type="entry name" value="Polymerase_NTP_transf_dom"/>
</dbReference>
<dbReference type="PANTHER" id="PTHR33933">
    <property type="entry name" value="NUCLEOTIDYLTRANSFERASE"/>
    <property type="match status" value="1"/>
</dbReference>
<comment type="caution">
    <text evidence="2">The sequence shown here is derived from an EMBL/GenBank/DDBJ whole genome shotgun (WGS) entry which is preliminary data.</text>
</comment>
<dbReference type="EMBL" id="JBGNYA010000001">
    <property type="protein sequence ID" value="MFA1610043.1"/>
    <property type="molecule type" value="Genomic_DNA"/>
</dbReference>
<dbReference type="Proteomes" id="UP001570511">
    <property type="component" value="Unassembled WGS sequence"/>
</dbReference>
<dbReference type="CDD" id="cd05403">
    <property type="entry name" value="NT_KNTase_like"/>
    <property type="match status" value="1"/>
</dbReference>
<dbReference type="RefSeq" id="WP_372387269.1">
    <property type="nucleotide sequence ID" value="NZ_JBGNYA010000001.1"/>
</dbReference>